<name>A0ABU9Y1K4_9SPHN</name>
<accession>A0ABU9Y1K4</accession>
<reference evidence="1 2" key="1">
    <citation type="submission" date="2024-05" db="EMBL/GenBank/DDBJ databases">
        <authorList>
            <person name="Liu Q."/>
            <person name="Xin Y.-H."/>
        </authorList>
    </citation>
    <scope>NUCLEOTIDE SEQUENCE [LARGE SCALE GENOMIC DNA]</scope>
    <source>
        <strain evidence="1 2">CGMCC 1.10181</strain>
    </source>
</reference>
<dbReference type="Proteomes" id="UP001419910">
    <property type="component" value="Unassembled WGS sequence"/>
</dbReference>
<protein>
    <submittedName>
        <fullName evidence="1">DUF4893 domain-containing protein</fullName>
    </submittedName>
</protein>
<evidence type="ECO:0000313" key="1">
    <source>
        <dbReference type="EMBL" id="MEN2789650.1"/>
    </source>
</evidence>
<dbReference type="Pfam" id="PF16233">
    <property type="entry name" value="DUF4893"/>
    <property type="match status" value="1"/>
</dbReference>
<comment type="caution">
    <text evidence="1">The sequence shown here is derived from an EMBL/GenBank/DDBJ whole genome shotgun (WGS) entry which is preliminary data.</text>
</comment>
<dbReference type="PROSITE" id="PS51257">
    <property type="entry name" value="PROKAR_LIPOPROTEIN"/>
    <property type="match status" value="1"/>
</dbReference>
<organism evidence="1 2">
    <name type="scientific">Sphingomonas oligophenolica</name>
    <dbReference type="NCBI Taxonomy" id="301154"/>
    <lineage>
        <taxon>Bacteria</taxon>
        <taxon>Pseudomonadati</taxon>
        <taxon>Pseudomonadota</taxon>
        <taxon>Alphaproteobacteria</taxon>
        <taxon>Sphingomonadales</taxon>
        <taxon>Sphingomonadaceae</taxon>
        <taxon>Sphingomonas</taxon>
    </lineage>
</organism>
<evidence type="ECO:0000313" key="2">
    <source>
        <dbReference type="Proteomes" id="UP001419910"/>
    </source>
</evidence>
<gene>
    <name evidence="1" type="ORF">ABC974_08435</name>
</gene>
<dbReference type="EMBL" id="JBDIME010000005">
    <property type="protein sequence ID" value="MEN2789650.1"/>
    <property type="molecule type" value="Genomic_DNA"/>
</dbReference>
<dbReference type="InterPro" id="IPR032609">
    <property type="entry name" value="DUF4893"/>
</dbReference>
<keyword evidence="2" id="KW-1185">Reference proteome</keyword>
<dbReference type="RefSeq" id="WP_343889571.1">
    <property type="nucleotide sequence ID" value="NZ_BAAAEH010000022.1"/>
</dbReference>
<proteinExistence type="predicted"/>
<sequence length="242" mass="26558">MNRIFPVTRLITALCGCALLAGCGGKTHKRAEIAAPPPAPMVEAPAPVSPPPPLSVKKASMDWHRVATDRDRERLRTWRDAWMTALARVRAAGQDAALSAQGPLFDPDHALDGTPPPPGRYRCRVFKLGANGAATRDFTAYPPYECRIADEGEASSLYKIGGSQRPVGLLFPDGQARQIFLGTMMFGDETKPIDYGHDEGRDMAGYVERVGEKRWRLVLPWPRFESILDVVELVPSDEPAKP</sequence>